<feature type="domain" description="VQ" evidence="2">
    <location>
        <begin position="38"/>
        <end position="62"/>
    </location>
</feature>
<dbReference type="STRING" id="4155.A0A022RTI6"/>
<dbReference type="KEGG" id="egt:105952336"/>
<dbReference type="PANTHER" id="PTHR33143:SF62">
    <property type="entry name" value="VQ MOTIF-CONTAINING PROTEIN 25-LIKE"/>
    <property type="match status" value="1"/>
</dbReference>
<sequence length="178" mass="19598">MKGQSCSIGTTLSAQKLAIQNGSHVISKQKPIIRIIHIVAPEIIKTDVGSFRDLVQKLTGKPLEKRSPSSMKMVVKGKNVISSKSGAADKHPPPKPQNIPQSRILMKREYISCEEQEQGVSSSDHNNNNNNNNNPNSFLNFLGEGIFMHDVNHEFPLLTFRASSTSNINAFGNHLPLC</sequence>
<feature type="region of interest" description="Disordered" evidence="1">
    <location>
        <begin position="115"/>
        <end position="136"/>
    </location>
</feature>
<gene>
    <name evidence="3" type="ORF">MIMGU_mgv1a023563mg</name>
</gene>
<evidence type="ECO:0000313" key="4">
    <source>
        <dbReference type="Proteomes" id="UP000030748"/>
    </source>
</evidence>
<name>A0A022RTI6_ERYGU</name>
<keyword evidence="4" id="KW-1185">Reference proteome</keyword>
<accession>A0A022RTI6</accession>
<proteinExistence type="predicted"/>
<dbReference type="InterPro" id="IPR039607">
    <property type="entry name" value="VQ_8/17/18/20/21/25"/>
</dbReference>
<feature type="compositionally biased region" description="Low complexity" evidence="1">
    <location>
        <begin position="126"/>
        <end position="136"/>
    </location>
</feature>
<dbReference type="InterPro" id="IPR008889">
    <property type="entry name" value="VQ"/>
</dbReference>
<dbReference type="PANTHER" id="PTHR33143">
    <property type="entry name" value="F16F4.1 PROTEIN-RELATED"/>
    <property type="match status" value="1"/>
</dbReference>
<evidence type="ECO:0000259" key="2">
    <source>
        <dbReference type="Pfam" id="PF05678"/>
    </source>
</evidence>
<protein>
    <recommendedName>
        <fullName evidence="2">VQ domain-containing protein</fullName>
    </recommendedName>
</protein>
<dbReference type="AlphaFoldDB" id="A0A022RTI6"/>
<dbReference type="OrthoDB" id="693437at2759"/>
<feature type="region of interest" description="Disordered" evidence="1">
    <location>
        <begin position="81"/>
        <end position="100"/>
    </location>
</feature>
<evidence type="ECO:0000256" key="1">
    <source>
        <dbReference type="SAM" id="MobiDB-lite"/>
    </source>
</evidence>
<dbReference type="Proteomes" id="UP000030748">
    <property type="component" value="Unassembled WGS sequence"/>
</dbReference>
<dbReference type="eggNOG" id="ENOG502S3AS">
    <property type="taxonomic scope" value="Eukaryota"/>
</dbReference>
<reference evidence="3 4" key="1">
    <citation type="journal article" date="2013" name="Proc. Natl. Acad. Sci. U.S.A.">
        <title>Fine-scale variation in meiotic recombination in Mimulus inferred from population shotgun sequencing.</title>
        <authorList>
            <person name="Hellsten U."/>
            <person name="Wright K.M."/>
            <person name="Jenkins J."/>
            <person name="Shu S."/>
            <person name="Yuan Y."/>
            <person name="Wessler S.R."/>
            <person name="Schmutz J."/>
            <person name="Willis J.H."/>
            <person name="Rokhsar D.S."/>
        </authorList>
    </citation>
    <scope>NUCLEOTIDE SEQUENCE [LARGE SCALE GENOMIC DNA]</scope>
    <source>
        <strain evidence="4">cv. DUN x IM62</strain>
    </source>
</reference>
<organism evidence="3 4">
    <name type="scientific">Erythranthe guttata</name>
    <name type="common">Yellow monkey flower</name>
    <name type="synonym">Mimulus guttatus</name>
    <dbReference type="NCBI Taxonomy" id="4155"/>
    <lineage>
        <taxon>Eukaryota</taxon>
        <taxon>Viridiplantae</taxon>
        <taxon>Streptophyta</taxon>
        <taxon>Embryophyta</taxon>
        <taxon>Tracheophyta</taxon>
        <taxon>Spermatophyta</taxon>
        <taxon>Magnoliopsida</taxon>
        <taxon>eudicotyledons</taxon>
        <taxon>Gunneridae</taxon>
        <taxon>Pentapetalae</taxon>
        <taxon>asterids</taxon>
        <taxon>lamiids</taxon>
        <taxon>Lamiales</taxon>
        <taxon>Phrymaceae</taxon>
        <taxon>Erythranthe</taxon>
    </lineage>
</organism>
<dbReference type="GO" id="GO:0005634">
    <property type="term" value="C:nucleus"/>
    <property type="evidence" value="ECO:0000318"/>
    <property type="project" value="GO_Central"/>
</dbReference>
<dbReference type="Pfam" id="PF05678">
    <property type="entry name" value="VQ"/>
    <property type="match status" value="1"/>
</dbReference>
<dbReference type="EMBL" id="KI630297">
    <property type="protein sequence ID" value="EYU42250.1"/>
    <property type="molecule type" value="Genomic_DNA"/>
</dbReference>
<evidence type="ECO:0000313" key="3">
    <source>
        <dbReference type="EMBL" id="EYU42250.1"/>
    </source>
</evidence>